<keyword evidence="4" id="KW-1185">Reference proteome</keyword>
<dbReference type="InterPro" id="IPR052901">
    <property type="entry name" value="Bact_TGase-like"/>
</dbReference>
<accession>A0ABY8MII0</accession>
<feature type="transmembrane region" description="Helical" evidence="1">
    <location>
        <begin position="242"/>
        <end position="259"/>
    </location>
</feature>
<dbReference type="InterPro" id="IPR038765">
    <property type="entry name" value="Papain-like_cys_pep_sf"/>
</dbReference>
<dbReference type="Proteomes" id="UP001228690">
    <property type="component" value="Chromosome"/>
</dbReference>
<dbReference type="PANTHER" id="PTHR42736:SF1">
    <property type="entry name" value="PROTEIN-GLUTAMINE GAMMA-GLUTAMYLTRANSFERASE"/>
    <property type="match status" value="1"/>
</dbReference>
<feature type="domain" description="Transglutaminase-like" evidence="2">
    <location>
        <begin position="520"/>
        <end position="591"/>
    </location>
</feature>
<keyword evidence="1" id="KW-1133">Transmembrane helix</keyword>
<feature type="transmembrane region" description="Helical" evidence="1">
    <location>
        <begin position="183"/>
        <end position="204"/>
    </location>
</feature>
<sequence length="914" mass="103885">MMRHSSFTPRKLLSPRRKIGNRFRKRLPIFRPEVLYLLLHGVLCSMLLHLFVLSLGNGGGGSQITIPLFVAANLIFGVLLLSPKLSLRIVWAAGVFLLLYLTVQGLGDSMAGHSPDSGRAIEILYNILQARISLALASVFLVSSIFSLRFGKYRSIEAVALLMLSFFLLTRDELSLSFEDRYGLYRLFWLSIPALSLLLLGLTLGPSLSRELGWLSPSFCRRPSPVAYTGLRQRLVKRGRQIGSFAALSLLLFLLLWWTKISPINWHNSVRSSGSGNGLLEKDLNNQFDFGEYLQLDSSLEQNRQLVMMTKIEGLRDDRPAYLTRFTLSGLDSKSSVKRGFFRDSKEPNMPGESPLPLELERGTSLFQMPQYDLRQSMEAQMFLLNIKPSSLFVPNYPTEVRTFENWPDSSFSRVYLVRARTLPEFFPLGEPLRNYPKVIPEEHLSYYTKLPEEYNDIGDFTLQLLGELQGVSGADLDDLIARMEPLQLARILTNYFHREYRYTLKPGLAEDGDQLRHFLFDSKKGYCTYFAFSAALMLRSLSIPTRVTVGFLVNPGLRILDYYPLFADQAHSWVEVFDPHQGWVTFDPTTFELAPGEELKFGLPDGAKEDLAALTEELLRNDVLNAENGLKQLVAEESASERLLTRFWETINQRSWLLPVLLLLLFIGLLLSFRFRLLYLALRAELPLFAATASEIRETGTPRSPRTQNILKDCPERRHRDFAKIMAAMYHYLWLLNCGLFAACNSRSGRNAVSDSAKRLSHRFKPPSQLYAWQNALNALNVLNRGDVSGVWESPAGPAEKTEEAVSAAASAKPARRQRELAALLHSSRTCLALLQKYCFDSRFGTEDAARLRRHLEALQEAGTAGSLCQRTCWNPVYLLHSFYGYYFSAEWKNARNWFRPLEPEPLGQENLE</sequence>
<dbReference type="PANTHER" id="PTHR42736">
    <property type="entry name" value="PROTEIN-GLUTAMINE GAMMA-GLUTAMYLTRANSFERASE"/>
    <property type="match status" value="1"/>
</dbReference>
<protein>
    <submittedName>
        <fullName evidence="3">Transglutaminase domain-containing protein</fullName>
    </submittedName>
</protein>
<keyword evidence="1" id="KW-0812">Transmembrane</keyword>
<proteinExistence type="predicted"/>
<keyword evidence="1" id="KW-0472">Membrane</keyword>
<feature type="transmembrane region" description="Helical" evidence="1">
    <location>
        <begin position="89"/>
        <end position="107"/>
    </location>
</feature>
<feature type="transmembrane region" description="Helical" evidence="1">
    <location>
        <begin position="34"/>
        <end position="52"/>
    </location>
</feature>
<dbReference type="RefSeq" id="WP_326928016.1">
    <property type="nucleotide sequence ID" value="NZ_CP123443.1"/>
</dbReference>
<dbReference type="Gene3D" id="3.10.620.30">
    <property type="match status" value="1"/>
</dbReference>
<gene>
    <name evidence="3" type="ORF">P0082_02890</name>
</gene>
<organism evidence="3 4">
    <name type="scientific">Candidatus Haliotispira prima</name>
    <dbReference type="NCBI Taxonomy" id="3034016"/>
    <lineage>
        <taxon>Bacteria</taxon>
        <taxon>Pseudomonadati</taxon>
        <taxon>Spirochaetota</taxon>
        <taxon>Spirochaetia</taxon>
        <taxon>Spirochaetales</taxon>
        <taxon>Spirochaetaceae</taxon>
        <taxon>Candidatus Haliotispira</taxon>
    </lineage>
</organism>
<evidence type="ECO:0000259" key="2">
    <source>
        <dbReference type="SMART" id="SM00460"/>
    </source>
</evidence>
<dbReference type="EMBL" id="CP123443">
    <property type="protein sequence ID" value="WGK69824.1"/>
    <property type="molecule type" value="Genomic_DNA"/>
</dbReference>
<evidence type="ECO:0000256" key="1">
    <source>
        <dbReference type="SAM" id="Phobius"/>
    </source>
</evidence>
<dbReference type="Pfam" id="PF01841">
    <property type="entry name" value="Transglut_core"/>
    <property type="match status" value="1"/>
</dbReference>
<feature type="transmembrane region" description="Helical" evidence="1">
    <location>
        <begin position="127"/>
        <end position="148"/>
    </location>
</feature>
<feature type="transmembrane region" description="Helical" evidence="1">
    <location>
        <begin position="64"/>
        <end position="82"/>
    </location>
</feature>
<feature type="transmembrane region" description="Helical" evidence="1">
    <location>
        <begin position="657"/>
        <end position="674"/>
    </location>
</feature>
<evidence type="ECO:0000313" key="4">
    <source>
        <dbReference type="Proteomes" id="UP001228690"/>
    </source>
</evidence>
<dbReference type="SMART" id="SM00460">
    <property type="entry name" value="TGc"/>
    <property type="match status" value="1"/>
</dbReference>
<evidence type="ECO:0000313" key="3">
    <source>
        <dbReference type="EMBL" id="WGK69824.1"/>
    </source>
</evidence>
<reference evidence="3 4" key="1">
    <citation type="submission" date="2023-04" db="EMBL/GenBank/DDBJ databases">
        <title>Spirochaete genome identified in red abalone sample constitutes a novel genus.</title>
        <authorList>
            <person name="Sharma S.P."/>
            <person name="Purcell C.M."/>
            <person name="Hyde J.R."/>
            <person name="Severin A.J."/>
        </authorList>
    </citation>
    <scope>NUCLEOTIDE SEQUENCE [LARGE SCALE GENOMIC DNA]</scope>
    <source>
        <strain evidence="3 4">SP-2023</strain>
    </source>
</reference>
<dbReference type="InterPro" id="IPR002931">
    <property type="entry name" value="Transglutaminase-like"/>
</dbReference>
<dbReference type="SUPFAM" id="SSF54001">
    <property type="entry name" value="Cysteine proteinases"/>
    <property type="match status" value="1"/>
</dbReference>
<name>A0ABY8MII0_9SPIO</name>